<accession>A0A839A6T1</accession>
<reference evidence="1 2" key="1">
    <citation type="submission" date="2020-06" db="EMBL/GenBank/DDBJ databases">
        <title>Reclassification of Facklamia ignava, Facklamia soureckii and Facklami tabacinasalis as Falseniella iganva gen. nov., comb. nov., Hutsoniella ignava gen. nov., comb. nov., and Ruoffia tabacinasalis gen. nov., comb. nov and description of Ruoffia haltotolerans sp. nov., isolated from hypersaline Inland Sea of Qatar.</title>
        <authorList>
            <person name="Fotedar R."/>
            <person name="Sankaranarayanan K."/>
            <person name="Lawson P."/>
            <person name="Caldwell M."/>
            <person name="Zeyara A."/>
            <person name="Al Malki A."/>
            <person name="Ali M."/>
        </authorList>
    </citation>
    <scope>NUCLEOTIDE SEQUENCE [LARGE SCALE GENOMIC DNA]</scope>
    <source>
        <strain evidence="1 2">INB8</strain>
    </source>
</reference>
<evidence type="ECO:0000313" key="2">
    <source>
        <dbReference type="Proteomes" id="UP000571018"/>
    </source>
</evidence>
<dbReference type="Proteomes" id="UP000571018">
    <property type="component" value="Unassembled WGS sequence"/>
</dbReference>
<dbReference type="EMBL" id="JACAOA010000012">
    <property type="protein sequence ID" value="MBA5729275.1"/>
    <property type="molecule type" value="Genomic_DNA"/>
</dbReference>
<dbReference type="AlphaFoldDB" id="A0A839A6T1"/>
<name>A0A839A6T1_9LACT</name>
<gene>
    <name evidence="1" type="ORF">HW423_05700</name>
</gene>
<protein>
    <submittedName>
        <fullName evidence="1">Uncharacterized protein</fullName>
    </submittedName>
</protein>
<comment type="caution">
    <text evidence="1">The sequence shown here is derived from an EMBL/GenBank/DDBJ whole genome shotgun (WGS) entry which is preliminary data.</text>
</comment>
<organism evidence="1 2">
    <name type="scientific">Ruoffia halotolerans</name>
    <dbReference type="NCBI Taxonomy" id="2748684"/>
    <lineage>
        <taxon>Bacteria</taxon>
        <taxon>Bacillati</taxon>
        <taxon>Bacillota</taxon>
        <taxon>Bacilli</taxon>
        <taxon>Lactobacillales</taxon>
        <taxon>Aerococcaceae</taxon>
        <taxon>Ruoffia</taxon>
    </lineage>
</organism>
<evidence type="ECO:0000313" key="1">
    <source>
        <dbReference type="EMBL" id="MBA5729275.1"/>
    </source>
</evidence>
<proteinExistence type="predicted"/>
<feature type="non-terminal residue" evidence="1">
    <location>
        <position position="47"/>
    </location>
</feature>
<sequence>MAIDNFIANFLEIKDPNIEFHEAFQTIKENGVTTKILSGTLSYPLED</sequence>
<keyword evidence="2" id="KW-1185">Reference proteome</keyword>